<evidence type="ECO:0000256" key="1">
    <source>
        <dbReference type="SAM" id="Phobius"/>
    </source>
</evidence>
<sequence length="635" mass="70702">MEKPANMKLFISSLISLPIIVTYGLIFKDVYVVPGIIALVLSLRTAYERKFSKYTILASAISSFVSFPSPLLLVSILVVVYAFYEYYSGSLIAGIIEIILIAISTLYAVIPPYTVPFYIIGLVTSLPLTYVTVMSLRAYKGKDFTIVTFNANGLPKGLSWFVELNGSVIPASDSEINIISEGGSWITCPVKDGNEYYAPLNYKGFVRAGDSVEIVFNKVTDVNTLNKYEECVIAFVPINLPKELNFSILVNGHKYTGRERIIVPVFDQAFVKWEVDKIVYGDVVFEPKQRSGTATRGSVVGIEFEPKIAKRSLDIKNWDPKAWVGSKLYGYSVVDTVSEGGSSYVVKAEKDGKYYAVKILKPNFSRSQTVAIREFTDLFKESNNLVKLSNNSPYLVKISGIFADVNQIGSVLRGDAETYLKYPPAIVMEFMEGGTAKELFQIYFSNSKEWYEIVRFVLKYSAIALDYIHSEGYVHLDVKPQNIFLSEKIGGTLDDIVRALSSGKVLVKLGDLGSAVRIGEKFFQATPAYCSPEQLEYAILGLGAKVEFDIFSLGMTTYYMLTGRESPVSSYLDEAIDLYNNNDVGSALKYIDKAKTVLKSWNIDLPSNVPSNLRNFVESSIKYNVNSLLNLIKNL</sequence>
<dbReference type="InterPro" id="IPR008271">
    <property type="entry name" value="Ser/Thr_kinase_AS"/>
</dbReference>
<feature type="transmembrane region" description="Helical" evidence="1">
    <location>
        <begin position="90"/>
        <end position="110"/>
    </location>
</feature>
<dbReference type="PANTHER" id="PTHR44167:SF24">
    <property type="entry name" value="SERINE_THREONINE-PROTEIN KINASE CHK2"/>
    <property type="match status" value="1"/>
</dbReference>
<name>A0A650CN92_9CREN</name>
<dbReference type="PROSITE" id="PS50011">
    <property type="entry name" value="PROTEIN_KINASE_DOM"/>
    <property type="match status" value="1"/>
</dbReference>
<dbReference type="PANTHER" id="PTHR44167">
    <property type="entry name" value="OVARIAN-SPECIFIC SERINE/THREONINE-PROTEIN KINASE LOK-RELATED"/>
    <property type="match status" value="1"/>
</dbReference>
<keyword evidence="4" id="KW-1185">Reference proteome</keyword>
<feature type="transmembrane region" description="Helical" evidence="1">
    <location>
        <begin position="117"/>
        <end position="139"/>
    </location>
</feature>
<reference evidence="3 4" key="1">
    <citation type="submission" date="2019-10" db="EMBL/GenBank/DDBJ databases">
        <title>Genome Sequences from Six Type Strain Members of the Archaeal Family Sulfolobaceae: Acidianus ambivalens, Acidianus infernus, Metallosphaera prunae, Stygiolobus azoricus, Sulfolobus metallicus, and Sulfurisphaera ohwakuensis.</title>
        <authorList>
            <person name="Counts J.A."/>
            <person name="Kelly R.M."/>
        </authorList>
    </citation>
    <scope>NUCLEOTIDE SEQUENCE [LARGE SCALE GENOMIC DNA]</scope>
    <source>
        <strain evidence="3 4">FC6</strain>
    </source>
</reference>
<dbReference type="InterPro" id="IPR011009">
    <property type="entry name" value="Kinase-like_dom_sf"/>
</dbReference>
<dbReference type="EMBL" id="CP045483">
    <property type="protein sequence ID" value="QGR19233.1"/>
    <property type="molecule type" value="Genomic_DNA"/>
</dbReference>
<feature type="transmembrane region" description="Helical" evidence="1">
    <location>
        <begin position="54"/>
        <end position="84"/>
    </location>
</feature>
<dbReference type="Proteomes" id="UP000423396">
    <property type="component" value="Chromosome"/>
</dbReference>
<dbReference type="KEGG" id="sazo:D1868_04065"/>
<dbReference type="SUPFAM" id="SSF56112">
    <property type="entry name" value="Protein kinase-like (PK-like)"/>
    <property type="match status" value="1"/>
</dbReference>
<keyword evidence="3" id="KW-0418">Kinase</keyword>
<proteinExistence type="predicted"/>
<dbReference type="Pfam" id="PF00069">
    <property type="entry name" value="Pkinase"/>
    <property type="match status" value="1"/>
</dbReference>
<dbReference type="GO" id="GO:0005524">
    <property type="term" value="F:ATP binding"/>
    <property type="evidence" value="ECO:0007669"/>
    <property type="project" value="InterPro"/>
</dbReference>
<evidence type="ECO:0000313" key="3">
    <source>
        <dbReference type="EMBL" id="QGR19233.1"/>
    </source>
</evidence>
<feature type="domain" description="Protein kinase" evidence="2">
    <location>
        <begin position="331"/>
        <end position="635"/>
    </location>
</feature>
<feature type="transmembrane region" description="Helical" evidence="1">
    <location>
        <begin position="31"/>
        <end position="47"/>
    </location>
</feature>
<keyword evidence="1" id="KW-0472">Membrane</keyword>
<dbReference type="AlphaFoldDB" id="A0A650CN92"/>
<dbReference type="PROSITE" id="PS00108">
    <property type="entry name" value="PROTEIN_KINASE_ST"/>
    <property type="match status" value="1"/>
</dbReference>
<keyword evidence="1" id="KW-1133">Transmembrane helix</keyword>
<keyword evidence="1" id="KW-0812">Transmembrane</keyword>
<protein>
    <submittedName>
        <fullName evidence="3">Protein kinase</fullName>
    </submittedName>
</protein>
<dbReference type="GO" id="GO:0004674">
    <property type="term" value="F:protein serine/threonine kinase activity"/>
    <property type="evidence" value="ECO:0007669"/>
    <property type="project" value="TreeGrafter"/>
</dbReference>
<dbReference type="Gene3D" id="1.10.510.10">
    <property type="entry name" value="Transferase(Phosphotransferase) domain 1"/>
    <property type="match status" value="1"/>
</dbReference>
<dbReference type="SMART" id="SM00220">
    <property type="entry name" value="S_TKc"/>
    <property type="match status" value="1"/>
</dbReference>
<feature type="transmembrane region" description="Helical" evidence="1">
    <location>
        <begin position="7"/>
        <end position="25"/>
    </location>
</feature>
<accession>A0A650CN92</accession>
<dbReference type="InterPro" id="IPR000719">
    <property type="entry name" value="Prot_kinase_dom"/>
</dbReference>
<keyword evidence="3" id="KW-0808">Transferase</keyword>
<evidence type="ECO:0000259" key="2">
    <source>
        <dbReference type="PROSITE" id="PS50011"/>
    </source>
</evidence>
<evidence type="ECO:0000313" key="4">
    <source>
        <dbReference type="Proteomes" id="UP000423396"/>
    </source>
</evidence>
<gene>
    <name evidence="3" type="ORF">D1868_04065</name>
</gene>
<organism evidence="3 4">
    <name type="scientific">Stygiolobus azoricus</name>
    <dbReference type="NCBI Taxonomy" id="41675"/>
    <lineage>
        <taxon>Archaea</taxon>
        <taxon>Thermoproteota</taxon>
        <taxon>Thermoprotei</taxon>
        <taxon>Sulfolobales</taxon>
        <taxon>Sulfolobaceae</taxon>
        <taxon>Stygiolobus</taxon>
    </lineage>
</organism>